<keyword evidence="1" id="KW-0118">Viral capsid assembly</keyword>
<organism evidence="5 6">
    <name type="scientific">Arthrobacter phage Kumotta</name>
    <dbReference type="NCBI Taxonomy" id="2588498"/>
    <lineage>
        <taxon>Viruses</taxon>
        <taxon>Duplodnaviria</taxon>
        <taxon>Heunggongvirae</taxon>
        <taxon>Uroviricota</taxon>
        <taxon>Caudoviricetes</taxon>
        <taxon>Kumottavirus</taxon>
        <taxon>Kumottavirus kumotta</taxon>
    </lineage>
</organism>
<evidence type="ECO:0000256" key="3">
    <source>
        <dbReference type="ARBA" id="ARBA00023219"/>
    </source>
</evidence>
<evidence type="ECO:0000256" key="2">
    <source>
        <dbReference type="ARBA" id="ARBA00023009"/>
    </source>
</evidence>
<keyword evidence="6" id="KW-1185">Reference proteome</keyword>
<dbReference type="InterPro" id="IPR006944">
    <property type="entry name" value="Phage/GTA_portal"/>
</dbReference>
<dbReference type="GeneID" id="77924963"/>
<dbReference type="KEGG" id="vg:77924963"/>
<name>A0A4Y6EVT5_9CAUD</name>
<evidence type="ECO:0000313" key="5">
    <source>
        <dbReference type="EMBL" id="QDF19514.1"/>
    </source>
</evidence>
<dbReference type="NCBIfam" id="TIGR01537">
    <property type="entry name" value="portal_HK97"/>
    <property type="match status" value="1"/>
</dbReference>
<evidence type="ECO:0000313" key="6">
    <source>
        <dbReference type="Proteomes" id="UP000316421"/>
    </source>
</evidence>
<reference evidence="5 6" key="1">
    <citation type="submission" date="2019-05" db="EMBL/GenBank/DDBJ databases">
        <authorList>
            <person name="Randall S.G."/>
            <person name="Ball S.L."/>
            <person name="Breitenberger C.A."/>
            <person name="Daniels C.J."/>
            <person name="Garlena R.A."/>
            <person name="Russell D.A."/>
            <person name="Pope W.H."/>
            <person name="Jacobs-Sera D."/>
            <person name="Hatfull G.F."/>
        </authorList>
    </citation>
    <scope>NUCLEOTIDE SEQUENCE [LARGE SCALE GENOMIC DNA]</scope>
</reference>
<dbReference type="Proteomes" id="UP000316421">
    <property type="component" value="Segment"/>
</dbReference>
<dbReference type="Pfam" id="PF04860">
    <property type="entry name" value="Phage_portal"/>
    <property type="match status" value="1"/>
</dbReference>
<keyword evidence="2" id="KW-1171">Viral genome ejection through host cell envelope</keyword>
<keyword evidence="2" id="KW-1162">Viral penetration into host cytoplasm</keyword>
<keyword evidence="3" id="KW-0231">Viral genome packaging</keyword>
<accession>A0A4Y6EVT5</accession>
<feature type="region of interest" description="Disordered" evidence="4">
    <location>
        <begin position="598"/>
        <end position="623"/>
    </location>
</feature>
<evidence type="ECO:0000256" key="1">
    <source>
        <dbReference type="ARBA" id="ARBA00022950"/>
    </source>
</evidence>
<keyword evidence="1" id="KW-1188">Viral release from host cell</keyword>
<dbReference type="InterPro" id="IPR006427">
    <property type="entry name" value="Portal_HK97"/>
</dbReference>
<dbReference type="RefSeq" id="YP_010649411.1">
    <property type="nucleotide sequence ID" value="NC_070768.1"/>
</dbReference>
<dbReference type="EMBL" id="MK977703">
    <property type="protein sequence ID" value="QDF19514.1"/>
    <property type="molecule type" value="Genomic_DNA"/>
</dbReference>
<evidence type="ECO:0000256" key="4">
    <source>
        <dbReference type="SAM" id="MobiDB-lite"/>
    </source>
</evidence>
<protein>
    <submittedName>
        <fullName evidence="5">Portal and MuF-like fusion protein</fullName>
    </submittedName>
</protein>
<proteinExistence type="predicted"/>
<gene>
    <name evidence="5" type="primary">4</name>
    <name evidence="5" type="ORF">SEA_KUMOTTA_4</name>
</gene>
<sequence>MGFWQNILSNVTGGSAFFTPKVTHLGSSELADLISPAGLRNLTAAQMWESQPHFRTVVSFLARNIAQLGLHTFERVDQTDRRRDRSSLLAQSIEDVDGEMTTFELVFALVGDLAMYDRAYWWAAPSSDMPSGWMIRRLPPTWVDPVMKNPWEIKEYKVYVKPGVFETIPKANILAFPGYHPGSMHGSSPTVDALRETLQEQVEAAMYRSQVWKRGGRVSSVIERPKDAPQWSDGAREAFREDWYSKYTGNGSKAGGTPILEGGMQLKRIDFSATEQQFVEAAKLSLTTVASAFHVNPTMIGQNDGANYSNVREFRKMLYGDTLGPLVAQIENRINTFLVPRMGLERRRFYVEFNIEEKLQGNFEEQGAILQTATGGPWMTRNEARAMRNLPALEGGDDLIVPLNVITGGQASPSDSGSQNLASSQFQLVKAKVKGSETEFEIKAPEEVPEDHQKAMAEVFSKFFARQRRSVLSAVMPKAPEWWDQERWDEELAADILAASLKVTKAAASSALDAMGEDPSGYSVEQTRAFLEKVAERIAGQVNATTLAALEAAQADEEPDLAHVFDVAEDSRAKKSGMTAAATFVGFAMVEAAQQARPAAKKRWKTNSGNSRSSHKRINGETVPIDSKFSNGLKWPGSFSGDVDEVANCKCSVVIIT</sequence>
<keyword evidence="2" id="KW-1160">Virus entry into host cell</keyword>